<protein>
    <submittedName>
        <fullName evidence="2">Uncharacterized protein</fullName>
    </submittedName>
</protein>
<reference evidence="2" key="1">
    <citation type="journal article" date="2020" name="mSystems">
        <title>Genome- and Community-Level Interaction Insights into Carbon Utilization and Element Cycling Functions of Hydrothermarchaeota in Hydrothermal Sediment.</title>
        <authorList>
            <person name="Zhou Z."/>
            <person name="Liu Y."/>
            <person name="Xu W."/>
            <person name="Pan J."/>
            <person name="Luo Z.H."/>
            <person name="Li M."/>
        </authorList>
    </citation>
    <scope>NUCLEOTIDE SEQUENCE [LARGE SCALE GENOMIC DNA]</scope>
    <source>
        <strain evidence="2">SpSt-876</strain>
    </source>
</reference>
<dbReference type="EMBL" id="DTLI01000165">
    <property type="protein sequence ID" value="HHS52580.1"/>
    <property type="molecule type" value="Genomic_DNA"/>
</dbReference>
<evidence type="ECO:0000313" key="2">
    <source>
        <dbReference type="EMBL" id="HHS52580.1"/>
    </source>
</evidence>
<comment type="caution">
    <text evidence="2">The sequence shown here is derived from an EMBL/GenBank/DDBJ whole genome shotgun (WGS) entry which is preliminary data.</text>
</comment>
<gene>
    <name evidence="2" type="ORF">ENW73_06925</name>
</gene>
<keyword evidence="1" id="KW-0472">Membrane</keyword>
<feature type="transmembrane region" description="Helical" evidence="1">
    <location>
        <begin position="21"/>
        <end position="40"/>
    </location>
</feature>
<organism evidence="2">
    <name type="scientific">candidate division WOR-3 bacterium</name>
    <dbReference type="NCBI Taxonomy" id="2052148"/>
    <lineage>
        <taxon>Bacteria</taxon>
        <taxon>Bacteria division WOR-3</taxon>
    </lineage>
</organism>
<dbReference type="Gene3D" id="2.40.360.20">
    <property type="match status" value="1"/>
</dbReference>
<keyword evidence="1" id="KW-1133">Transmembrane helix</keyword>
<accession>A0A7C6EDL4</accession>
<sequence length="234" mass="26591">MRKIRLSIKSVKQIQGVRFALHWLGSIGILPVGLVALLLFCSKERVDYYPLFTGSIRVYQVDRTIISEKDTSHRILKQVTKVTGKAMHDYWDEVWQVVSQEVGSPPAAAYIRKTKSEIRLCPNLTDTAGEMKQLVLPLKIGNSWIVGVSPTDTLIGKVIGIERVTVPVGEFDSCYKIEIKAKNADFQRFFWLAKEIGIIKNEIKSVTTQDKTQRIIWEKGVLIKYNTKKTPTQI</sequence>
<name>A0A7C6EDL4_UNCW3</name>
<keyword evidence="1" id="KW-0812">Transmembrane</keyword>
<proteinExistence type="predicted"/>
<evidence type="ECO:0000256" key="1">
    <source>
        <dbReference type="SAM" id="Phobius"/>
    </source>
</evidence>
<dbReference type="AlphaFoldDB" id="A0A7C6EDL4"/>